<name>A0A0A8ZZL6_ARUDO</name>
<protein>
    <submittedName>
        <fullName evidence="1">Uncharacterized protein</fullName>
    </submittedName>
</protein>
<sequence>MGDCGSRGEGAELE</sequence>
<accession>A0A0A8ZZL6</accession>
<reference evidence="1" key="1">
    <citation type="submission" date="2014-09" db="EMBL/GenBank/DDBJ databases">
        <authorList>
            <person name="Magalhaes I.L.F."/>
            <person name="Oliveira U."/>
            <person name="Santos F.R."/>
            <person name="Vidigal T.H.D.A."/>
            <person name="Brescovit A.D."/>
            <person name="Santos A.J."/>
        </authorList>
    </citation>
    <scope>NUCLEOTIDE SEQUENCE</scope>
    <source>
        <tissue evidence="1">Shoot tissue taken approximately 20 cm above the soil surface</tissue>
    </source>
</reference>
<organism evidence="1">
    <name type="scientific">Arundo donax</name>
    <name type="common">Giant reed</name>
    <name type="synonym">Donax arundinaceus</name>
    <dbReference type="NCBI Taxonomy" id="35708"/>
    <lineage>
        <taxon>Eukaryota</taxon>
        <taxon>Viridiplantae</taxon>
        <taxon>Streptophyta</taxon>
        <taxon>Embryophyta</taxon>
        <taxon>Tracheophyta</taxon>
        <taxon>Spermatophyta</taxon>
        <taxon>Magnoliopsida</taxon>
        <taxon>Liliopsida</taxon>
        <taxon>Poales</taxon>
        <taxon>Poaceae</taxon>
        <taxon>PACMAD clade</taxon>
        <taxon>Arundinoideae</taxon>
        <taxon>Arundineae</taxon>
        <taxon>Arundo</taxon>
    </lineage>
</organism>
<proteinExistence type="predicted"/>
<reference evidence="1" key="2">
    <citation type="journal article" date="2015" name="Data Brief">
        <title>Shoot transcriptome of the giant reed, Arundo donax.</title>
        <authorList>
            <person name="Barrero R.A."/>
            <person name="Guerrero F.D."/>
            <person name="Moolhuijzen P."/>
            <person name="Goolsby J.A."/>
            <person name="Tidwell J."/>
            <person name="Bellgard S.E."/>
            <person name="Bellgard M.I."/>
        </authorList>
    </citation>
    <scope>NUCLEOTIDE SEQUENCE</scope>
    <source>
        <tissue evidence="1">Shoot tissue taken approximately 20 cm above the soil surface</tissue>
    </source>
</reference>
<evidence type="ECO:0000313" key="1">
    <source>
        <dbReference type="EMBL" id="JAD40232.1"/>
    </source>
</evidence>
<dbReference type="EMBL" id="GBRH01257663">
    <property type="protein sequence ID" value="JAD40232.1"/>
    <property type="molecule type" value="Transcribed_RNA"/>
</dbReference>